<dbReference type="PANTHER" id="PTHR11280:SF5">
    <property type="entry name" value="GLUCOSAMINE-6-PHOSPHATE ISOMERASE"/>
    <property type="match status" value="1"/>
</dbReference>
<sequence>MQIQIFQDEESLHRAVAKELIEAVKTKPNTVLGLSTGSSPLGTYANMIKDHQVSGTDYSDVVTFNLDEYVGLDGTHSQSYRYFMNTSLLNHLNIPLNQTNVPNGTGDLKEACESYEAKIVSAGGIDLQLLGIGTNGHIGFNEPGTAFDTRTHVTQLLQETIDGNARFFDSAADVPKRL</sequence>
<dbReference type="GO" id="GO:0006043">
    <property type="term" value="P:glucosamine catabolic process"/>
    <property type="evidence" value="ECO:0007669"/>
    <property type="project" value="TreeGrafter"/>
</dbReference>
<dbReference type="PROSITE" id="PS01161">
    <property type="entry name" value="GLC_GALNAC_ISOMERASE"/>
    <property type="match status" value="1"/>
</dbReference>
<dbReference type="PANTHER" id="PTHR11280">
    <property type="entry name" value="GLUCOSAMINE-6-PHOSPHATE ISOMERASE"/>
    <property type="match status" value="1"/>
</dbReference>
<reference evidence="3 4" key="1">
    <citation type="journal article" date="2013" name="Genome Announc.">
        <title>Draft Genome Sequence of Cyclobacterium qasimii Strain M12-11BT, Isolated from Arctic Marine Sediment.</title>
        <authorList>
            <person name="Shivaji S."/>
            <person name="Ara S."/>
            <person name="Singh A."/>
            <person name="Kumar Pinnaka A."/>
        </authorList>
    </citation>
    <scope>NUCLEOTIDE SEQUENCE [LARGE SCALE GENOMIC DNA]</scope>
    <source>
        <strain evidence="3 4">M12-11B</strain>
    </source>
</reference>
<dbReference type="PATRIC" id="fig|641524.5.peg.1462"/>
<dbReference type="Proteomes" id="UP000014974">
    <property type="component" value="Unassembled WGS sequence"/>
</dbReference>
<comment type="caution">
    <text evidence="3">The sequence shown here is derived from an EMBL/GenBank/DDBJ whole genome shotgun (WGS) entry which is preliminary data.</text>
</comment>
<name>S7VJM7_9BACT</name>
<dbReference type="InterPro" id="IPR018321">
    <property type="entry name" value="Glucosamine6P_isomerase_CS"/>
</dbReference>
<keyword evidence="1 3" id="KW-0378">Hydrolase</keyword>
<accession>S7VJM7</accession>
<dbReference type="AlphaFoldDB" id="S7VJM7"/>
<dbReference type="EC" id="3.5.99.6" evidence="3"/>
<dbReference type="InterPro" id="IPR004547">
    <property type="entry name" value="Glucosamine6P_isomerase"/>
</dbReference>
<gene>
    <name evidence="3" type="ORF">ADICYQ_1472</name>
</gene>
<evidence type="ECO:0000259" key="2">
    <source>
        <dbReference type="Pfam" id="PF01182"/>
    </source>
</evidence>
<evidence type="ECO:0000313" key="3">
    <source>
        <dbReference type="EMBL" id="EPR69687.1"/>
    </source>
</evidence>
<protein>
    <submittedName>
        <fullName evidence="3">Glucosamine-6-phosphate deaminase</fullName>
        <ecNumber evidence="3">3.5.99.6</ecNumber>
    </submittedName>
</protein>
<dbReference type="InterPro" id="IPR037171">
    <property type="entry name" value="NagB/RpiA_transferase-like"/>
</dbReference>
<feature type="domain" description="Glucosamine/galactosamine-6-phosphate isomerase" evidence="2">
    <location>
        <begin position="11"/>
        <end position="138"/>
    </location>
</feature>
<dbReference type="EMBL" id="ATNM01000064">
    <property type="protein sequence ID" value="EPR69687.1"/>
    <property type="molecule type" value="Genomic_DNA"/>
</dbReference>
<dbReference type="STRING" id="641524.ADICYQ_1472"/>
<dbReference type="Gene3D" id="3.40.50.1360">
    <property type="match status" value="1"/>
</dbReference>
<dbReference type="CDD" id="cd01399">
    <property type="entry name" value="GlcN6P_deaminase"/>
    <property type="match status" value="1"/>
</dbReference>
<dbReference type="InterPro" id="IPR006148">
    <property type="entry name" value="Glc/Gal-6P_isomerase"/>
</dbReference>
<dbReference type="eggNOG" id="COG0363">
    <property type="taxonomic scope" value="Bacteria"/>
</dbReference>
<proteinExistence type="predicted"/>
<evidence type="ECO:0000313" key="4">
    <source>
        <dbReference type="Proteomes" id="UP000014974"/>
    </source>
</evidence>
<dbReference type="SUPFAM" id="SSF100950">
    <property type="entry name" value="NagB/RpiA/CoA transferase-like"/>
    <property type="match status" value="1"/>
</dbReference>
<dbReference type="GO" id="GO:0019262">
    <property type="term" value="P:N-acetylneuraminate catabolic process"/>
    <property type="evidence" value="ECO:0007669"/>
    <property type="project" value="TreeGrafter"/>
</dbReference>
<dbReference type="GO" id="GO:0042802">
    <property type="term" value="F:identical protein binding"/>
    <property type="evidence" value="ECO:0007669"/>
    <property type="project" value="TreeGrafter"/>
</dbReference>
<dbReference type="GO" id="GO:0006046">
    <property type="term" value="P:N-acetylglucosamine catabolic process"/>
    <property type="evidence" value="ECO:0007669"/>
    <property type="project" value="TreeGrafter"/>
</dbReference>
<dbReference type="RefSeq" id="WP_020889206.1">
    <property type="nucleotide sequence ID" value="NZ_ATNM01000064.1"/>
</dbReference>
<dbReference type="GO" id="GO:0005975">
    <property type="term" value="P:carbohydrate metabolic process"/>
    <property type="evidence" value="ECO:0007669"/>
    <property type="project" value="InterPro"/>
</dbReference>
<evidence type="ECO:0000256" key="1">
    <source>
        <dbReference type="ARBA" id="ARBA00022801"/>
    </source>
</evidence>
<dbReference type="GO" id="GO:0004342">
    <property type="term" value="F:glucosamine-6-phosphate deaminase activity"/>
    <property type="evidence" value="ECO:0007669"/>
    <property type="project" value="UniProtKB-EC"/>
</dbReference>
<organism evidence="3 4">
    <name type="scientific">Cyclobacterium qasimii M12-11B</name>
    <dbReference type="NCBI Taxonomy" id="641524"/>
    <lineage>
        <taxon>Bacteria</taxon>
        <taxon>Pseudomonadati</taxon>
        <taxon>Bacteroidota</taxon>
        <taxon>Cytophagia</taxon>
        <taxon>Cytophagales</taxon>
        <taxon>Cyclobacteriaceae</taxon>
        <taxon>Cyclobacterium</taxon>
    </lineage>
</organism>
<dbReference type="GO" id="GO:0005737">
    <property type="term" value="C:cytoplasm"/>
    <property type="evidence" value="ECO:0007669"/>
    <property type="project" value="TreeGrafter"/>
</dbReference>
<dbReference type="Pfam" id="PF01182">
    <property type="entry name" value="Glucosamine_iso"/>
    <property type="match status" value="1"/>
</dbReference>